<accession>A0AAW1KHP1</accession>
<organism evidence="3 4">
    <name type="scientific">Popillia japonica</name>
    <name type="common">Japanese beetle</name>
    <dbReference type="NCBI Taxonomy" id="7064"/>
    <lineage>
        <taxon>Eukaryota</taxon>
        <taxon>Metazoa</taxon>
        <taxon>Ecdysozoa</taxon>
        <taxon>Arthropoda</taxon>
        <taxon>Hexapoda</taxon>
        <taxon>Insecta</taxon>
        <taxon>Pterygota</taxon>
        <taxon>Neoptera</taxon>
        <taxon>Endopterygota</taxon>
        <taxon>Coleoptera</taxon>
        <taxon>Polyphaga</taxon>
        <taxon>Scarabaeiformia</taxon>
        <taxon>Scarabaeidae</taxon>
        <taxon>Rutelinae</taxon>
        <taxon>Popillia</taxon>
    </lineage>
</organism>
<feature type="region of interest" description="Disordered" evidence="1">
    <location>
        <begin position="1"/>
        <end position="20"/>
    </location>
</feature>
<evidence type="ECO:0000313" key="3">
    <source>
        <dbReference type="EMBL" id="KAK9718333.1"/>
    </source>
</evidence>
<evidence type="ECO:0000259" key="2">
    <source>
        <dbReference type="Pfam" id="PF13843"/>
    </source>
</evidence>
<gene>
    <name evidence="3" type="ORF">QE152_g23208</name>
</gene>
<feature type="domain" description="PiggyBac transposable element-derived protein" evidence="2">
    <location>
        <begin position="15"/>
        <end position="150"/>
    </location>
</feature>
<dbReference type="InterPro" id="IPR029526">
    <property type="entry name" value="PGBD"/>
</dbReference>
<name>A0AAW1KHP1_POPJA</name>
<proteinExistence type="predicted"/>
<dbReference type="Proteomes" id="UP001458880">
    <property type="component" value="Unassembled WGS sequence"/>
</dbReference>
<dbReference type="PANTHER" id="PTHR47272:SF2">
    <property type="entry name" value="PIGGYBAC TRANSPOSABLE ELEMENT-DERIVED PROTEIN 3-LIKE"/>
    <property type="match status" value="1"/>
</dbReference>
<reference evidence="3 4" key="1">
    <citation type="journal article" date="2024" name="BMC Genomics">
        <title>De novo assembly and annotation of Popillia japonica's genome with initial clues to its potential as an invasive pest.</title>
        <authorList>
            <person name="Cucini C."/>
            <person name="Boschi S."/>
            <person name="Funari R."/>
            <person name="Cardaioli E."/>
            <person name="Iannotti N."/>
            <person name="Marturano G."/>
            <person name="Paoli F."/>
            <person name="Bruttini M."/>
            <person name="Carapelli A."/>
            <person name="Frati F."/>
            <person name="Nardi F."/>
        </authorList>
    </citation>
    <scope>NUCLEOTIDE SEQUENCE [LARGE SCALE GENOMIC DNA]</scope>
    <source>
        <strain evidence="3">DMR45628</strain>
    </source>
</reference>
<keyword evidence="4" id="KW-1185">Reference proteome</keyword>
<protein>
    <submittedName>
        <fullName evidence="3">Transposase IS4</fullName>
    </submittedName>
</protein>
<dbReference type="Pfam" id="PF13843">
    <property type="entry name" value="DDE_Tnp_1_7"/>
    <property type="match status" value="1"/>
</dbReference>
<sequence length="202" mass="23334">MPAIRQGPKSGIGSQRVNATGTIMKNRLPKDCIMSSDRDFVKKMRGPTEINCREDGKIAITKWLDNKPVILASTCLSDASCDTCKRWNKRTKEYQFVRRPEVIRQYNTNMGGVDLADRMLAVCPARSRTRKWTIRFIFQNACYLSVSNAWILYRKRQFSQNIPHHKVEKLTLTANPIKNNPKRTKWGAGIVYLGVLRTHRHR</sequence>
<dbReference type="PANTHER" id="PTHR47272">
    <property type="entry name" value="DDE_TNP_1_7 DOMAIN-CONTAINING PROTEIN"/>
    <property type="match status" value="1"/>
</dbReference>
<dbReference type="EMBL" id="JASPKY010000229">
    <property type="protein sequence ID" value="KAK9718333.1"/>
    <property type="molecule type" value="Genomic_DNA"/>
</dbReference>
<dbReference type="AlphaFoldDB" id="A0AAW1KHP1"/>
<comment type="caution">
    <text evidence="3">The sequence shown here is derived from an EMBL/GenBank/DDBJ whole genome shotgun (WGS) entry which is preliminary data.</text>
</comment>
<evidence type="ECO:0000313" key="4">
    <source>
        <dbReference type="Proteomes" id="UP001458880"/>
    </source>
</evidence>
<evidence type="ECO:0000256" key="1">
    <source>
        <dbReference type="SAM" id="MobiDB-lite"/>
    </source>
</evidence>